<evidence type="ECO:0000313" key="17">
    <source>
        <dbReference type="EMBL" id="RQD77147.1"/>
    </source>
</evidence>
<proteinExistence type="inferred from homology"/>
<dbReference type="Proteomes" id="UP000285138">
    <property type="component" value="Unassembled WGS sequence"/>
</dbReference>
<evidence type="ECO:0000256" key="14">
    <source>
        <dbReference type="ARBA" id="ARBA00044143"/>
    </source>
</evidence>
<comment type="caution">
    <text evidence="17">The sequence shown here is derived from an EMBL/GenBank/DDBJ whole genome shotgun (WGS) entry which is preliminary data.</text>
</comment>
<dbReference type="Gene3D" id="3.40.50.300">
    <property type="entry name" value="P-loop containing nucleotide triphosphate hydrolases"/>
    <property type="match status" value="2"/>
</dbReference>
<dbReference type="GO" id="GO:0016887">
    <property type="term" value="F:ATP hydrolysis activity"/>
    <property type="evidence" value="ECO:0007669"/>
    <property type="project" value="InterPro"/>
</dbReference>
<evidence type="ECO:0000256" key="8">
    <source>
        <dbReference type="ARBA" id="ARBA00022967"/>
    </source>
</evidence>
<keyword evidence="4" id="KW-1003">Cell membrane</keyword>
<gene>
    <name evidence="17" type="ORF">D5R97_03050</name>
</gene>
<dbReference type="FunFam" id="3.40.50.300:FF:000016">
    <property type="entry name" value="Oligopeptide ABC transporter ATP-binding component"/>
    <property type="match status" value="1"/>
</dbReference>
<evidence type="ECO:0000313" key="18">
    <source>
        <dbReference type="Proteomes" id="UP000285138"/>
    </source>
</evidence>
<dbReference type="InterPro" id="IPR050388">
    <property type="entry name" value="ABC_Ni/Peptide_Import"/>
</dbReference>
<evidence type="ECO:0000256" key="6">
    <source>
        <dbReference type="ARBA" id="ARBA00022741"/>
    </source>
</evidence>
<dbReference type="NCBIfam" id="TIGR01727">
    <property type="entry name" value="oligo_HPY"/>
    <property type="match status" value="1"/>
</dbReference>
<dbReference type="InterPro" id="IPR013563">
    <property type="entry name" value="Oligopep_ABC_C"/>
</dbReference>
<dbReference type="InterPro" id="IPR017871">
    <property type="entry name" value="ABC_transporter-like_CS"/>
</dbReference>
<dbReference type="GO" id="GO:0015413">
    <property type="term" value="F:ABC-type nickel transporter activity"/>
    <property type="evidence" value="ECO:0007669"/>
    <property type="project" value="UniProtKB-EC"/>
</dbReference>
<evidence type="ECO:0000256" key="11">
    <source>
        <dbReference type="ARBA" id="ARBA00023136"/>
    </source>
</evidence>
<evidence type="ECO:0000256" key="4">
    <source>
        <dbReference type="ARBA" id="ARBA00022475"/>
    </source>
</evidence>
<keyword evidence="11" id="KW-0472">Membrane</keyword>
<dbReference type="PROSITE" id="PS00211">
    <property type="entry name" value="ABC_TRANSPORTER_1"/>
    <property type="match status" value="2"/>
</dbReference>
<organism evidence="17 18">
    <name type="scientific">Candidatus Syntrophonatronum acetioxidans</name>
    <dbReference type="NCBI Taxonomy" id="1795816"/>
    <lineage>
        <taxon>Bacteria</taxon>
        <taxon>Bacillati</taxon>
        <taxon>Bacillota</taxon>
        <taxon>Clostridia</taxon>
        <taxon>Eubacteriales</taxon>
        <taxon>Syntrophomonadaceae</taxon>
        <taxon>Candidatus Syntrophonatronum</taxon>
    </lineage>
</organism>
<dbReference type="EC" id="7.2.2.11" evidence="13"/>
<dbReference type="PANTHER" id="PTHR43297:SF13">
    <property type="entry name" value="NICKEL ABC TRANSPORTER, ATP-BINDING PROTEIN"/>
    <property type="match status" value="1"/>
</dbReference>
<dbReference type="SUPFAM" id="SSF52540">
    <property type="entry name" value="P-loop containing nucleoside triphosphate hydrolases"/>
    <property type="match status" value="2"/>
</dbReference>
<evidence type="ECO:0000259" key="16">
    <source>
        <dbReference type="PROSITE" id="PS50893"/>
    </source>
</evidence>
<keyword evidence="8" id="KW-1278">Translocase</keyword>
<feature type="non-terminal residue" evidence="17">
    <location>
        <position position="476"/>
    </location>
</feature>
<dbReference type="EMBL" id="QZAA01000082">
    <property type="protein sequence ID" value="RQD77147.1"/>
    <property type="molecule type" value="Genomic_DNA"/>
</dbReference>
<comment type="similarity">
    <text evidence="2">Belongs to the ABC transporter superfamily.</text>
</comment>
<dbReference type="GO" id="GO:0015833">
    <property type="term" value="P:peptide transport"/>
    <property type="evidence" value="ECO:0007669"/>
    <property type="project" value="InterPro"/>
</dbReference>
<evidence type="ECO:0000256" key="15">
    <source>
        <dbReference type="ARBA" id="ARBA00048610"/>
    </source>
</evidence>
<dbReference type="GO" id="GO:0005524">
    <property type="term" value="F:ATP binding"/>
    <property type="evidence" value="ECO:0007669"/>
    <property type="project" value="UniProtKB-KW"/>
</dbReference>
<evidence type="ECO:0000256" key="1">
    <source>
        <dbReference type="ARBA" id="ARBA00004202"/>
    </source>
</evidence>
<sequence length="476" mass="52997">MGFLKVQDLGVTYISGDQKVRALDRVTFSLKEGETLGVIGESGSGKTTMALALMGLIGKKDLVEGTGYFQGKEFLSLREQEKAKIRWKDLAMVFQNSLEVLNPVLNIKEQVAEPLIKHLNLKGEELKGRVEELLQLVGLDISWKEAYPHQLSGGMRQRVLLAMALSCKPKVLLVDEPTTSLDPVSRKEILDLLERLQEEYGFTMVLISHDLSCIARLTSHLLVFYNGRVVEEGKTPDILEESFHPYTRGLINSSPNYFAYRDLWGIPGEGAWGEEEGCSFNPRCSQTLASCRERAPQLEEVAPGRRVSCHRGGIVTLLQAEDLGKEYRLKKRVISAVNGVSLRVREGEVVGLVGETGSGKSTVAQILGRLIKPTGGEVTFQGEAFNGKVTRREGGIQIIMQDPFSSTSHRLTVEQVIREPLEINRIGSRQEREERIREALKGVQLPWDPAFLGRFAFELSGGQRQRVAIARALVMR</sequence>
<keyword evidence="9" id="KW-0406">Ion transport</keyword>
<dbReference type="AlphaFoldDB" id="A0A424YGM0"/>
<evidence type="ECO:0000256" key="3">
    <source>
        <dbReference type="ARBA" id="ARBA00022448"/>
    </source>
</evidence>
<dbReference type="Pfam" id="PF08352">
    <property type="entry name" value="oligo_HPY"/>
    <property type="match status" value="1"/>
</dbReference>
<evidence type="ECO:0000256" key="12">
    <source>
        <dbReference type="ARBA" id="ARBA00038669"/>
    </source>
</evidence>
<evidence type="ECO:0000256" key="13">
    <source>
        <dbReference type="ARBA" id="ARBA00039098"/>
    </source>
</evidence>
<name>A0A424YGM0_9FIRM</name>
<evidence type="ECO:0000256" key="7">
    <source>
        <dbReference type="ARBA" id="ARBA00022840"/>
    </source>
</evidence>
<dbReference type="PROSITE" id="PS50893">
    <property type="entry name" value="ABC_TRANSPORTER_2"/>
    <property type="match status" value="1"/>
</dbReference>
<dbReference type="InterPro" id="IPR027417">
    <property type="entry name" value="P-loop_NTPase"/>
</dbReference>
<keyword evidence="3" id="KW-0813">Transport</keyword>
<evidence type="ECO:0000256" key="9">
    <source>
        <dbReference type="ARBA" id="ARBA00023065"/>
    </source>
</evidence>
<dbReference type="Pfam" id="PF00005">
    <property type="entry name" value="ABC_tran"/>
    <property type="match status" value="2"/>
</dbReference>
<dbReference type="PANTHER" id="PTHR43297">
    <property type="entry name" value="OLIGOPEPTIDE TRANSPORT ATP-BINDING PROTEIN APPD"/>
    <property type="match status" value="1"/>
</dbReference>
<dbReference type="InterPro" id="IPR003439">
    <property type="entry name" value="ABC_transporter-like_ATP-bd"/>
</dbReference>
<keyword evidence="10" id="KW-0921">Nickel transport</keyword>
<evidence type="ECO:0000256" key="10">
    <source>
        <dbReference type="ARBA" id="ARBA00023112"/>
    </source>
</evidence>
<dbReference type="InterPro" id="IPR003593">
    <property type="entry name" value="AAA+_ATPase"/>
</dbReference>
<feature type="domain" description="ABC transporter" evidence="16">
    <location>
        <begin position="4"/>
        <end position="251"/>
    </location>
</feature>
<comment type="subunit">
    <text evidence="12">The complex is composed of two ATP-binding proteins (NikD and NikE), two transmembrane proteins (NikB and NikC) and a solute-binding protein (NikA).</text>
</comment>
<dbReference type="SMART" id="SM00382">
    <property type="entry name" value="AAA"/>
    <property type="match status" value="2"/>
</dbReference>
<comment type="subcellular location">
    <subcellularLocation>
        <location evidence="1">Cell membrane</location>
        <topology evidence="1">Peripheral membrane protein</topology>
    </subcellularLocation>
</comment>
<evidence type="ECO:0000256" key="5">
    <source>
        <dbReference type="ARBA" id="ARBA00022596"/>
    </source>
</evidence>
<comment type="catalytic activity">
    <reaction evidence="15">
        <text>Ni(2+)(out) + ATP + H2O = Ni(2+)(in) + ADP + phosphate + H(+)</text>
        <dbReference type="Rhea" id="RHEA:15557"/>
        <dbReference type="ChEBI" id="CHEBI:15377"/>
        <dbReference type="ChEBI" id="CHEBI:15378"/>
        <dbReference type="ChEBI" id="CHEBI:30616"/>
        <dbReference type="ChEBI" id="CHEBI:43474"/>
        <dbReference type="ChEBI" id="CHEBI:49786"/>
        <dbReference type="ChEBI" id="CHEBI:456216"/>
        <dbReference type="EC" id="7.2.2.11"/>
    </reaction>
    <physiologicalReaction direction="left-to-right" evidence="15">
        <dbReference type="Rhea" id="RHEA:15558"/>
    </physiologicalReaction>
</comment>
<keyword evidence="5" id="KW-0533">Nickel</keyword>
<dbReference type="CDD" id="cd03257">
    <property type="entry name" value="ABC_NikE_OppD_transporters"/>
    <property type="match status" value="1"/>
</dbReference>
<reference evidence="17 18" key="1">
    <citation type="submission" date="2018-08" db="EMBL/GenBank/DDBJ databases">
        <title>The metabolism and importance of syntrophic acetate oxidation coupled to methane or sulfide production in haloalkaline environments.</title>
        <authorList>
            <person name="Timmers P.H.A."/>
            <person name="Vavourakis C.D."/>
            <person name="Sorokin D.Y."/>
            <person name="Sinninghe Damste J.S."/>
            <person name="Muyzer G."/>
            <person name="Stams A.J.M."/>
            <person name="Plugge C.M."/>
        </authorList>
    </citation>
    <scope>NUCLEOTIDE SEQUENCE [LARGE SCALE GENOMIC DNA]</scope>
    <source>
        <strain evidence="17">MSAO_Bac1</strain>
    </source>
</reference>
<dbReference type="GO" id="GO:0005886">
    <property type="term" value="C:plasma membrane"/>
    <property type="evidence" value="ECO:0007669"/>
    <property type="project" value="UniProtKB-SubCell"/>
</dbReference>
<keyword evidence="6" id="KW-0547">Nucleotide-binding</keyword>
<evidence type="ECO:0000256" key="2">
    <source>
        <dbReference type="ARBA" id="ARBA00005417"/>
    </source>
</evidence>
<accession>A0A424YGM0</accession>
<protein>
    <recommendedName>
        <fullName evidence="14">Nickel import system ATP-binding protein NikD</fullName>
        <ecNumber evidence="13">7.2.2.11</ecNumber>
    </recommendedName>
</protein>
<keyword evidence="7 17" id="KW-0067">ATP-binding</keyword>